<gene>
    <name evidence="2" type="ORF">C2845_PM12G09280</name>
</gene>
<name>A0A3L6QKL9_PANMI</name>
<evidence type="ECO:0000313" key="3">
    <source>
        <dbReference type="Proteomes" id="UP000275267"/>
    </source>
</evidence>
<dbReference type="InterPro" id="IPR025315">
    <property type="entry name" value="DUF4220"/>
</dbReference>
<dbReference type="Pfam" id="PF13968">
    <property type="entry name" value="DUF4220"/>
    <property type="match status" value="1"/>
</dbReference>
<dbReference type="OrthoDB" id="1189310at2759"/>
<protein>
    <recommendedName>
        <fullName evidence="1">DUF4220 domain-containing protein</fullName>
    </recommendedName>
</protein>
<feature type="domain" description="DUF4220" evidence="1">
    <location>
        <begin position="57"/>
        <end position="418"/>
    </location>
</feature>
<dbReference type="Proteomes" id="UP000275267">
    <property type="component" value="Unassembled WGS sequence"/>
</dbReference>
<dbReference type="PANTHER" id="PTHR31325">
    <property type="entry name" value="OS01G0798800 PROTEIN-RELATED"/>
    <property type="match status" value="1"/>
</dbReference>
<reference evidence="3" key="1">
    <citation type="journal article" date="2019" name="Nat. Commun.">
        <title>The genome of broomcorn millet.</title>
        <authorList>
            <person name="Zou C."/>
            <person name="Miki D."/>
            <person name="Li D."/>
            <person name="Tang Q."/>
            <person name="Xiao L."/>
            <person name="Rajput S."/>
            <person name="Deng P."/>
            <person name="Jia W."/>
            <person name="Huang R."/>
            <person name="Zhang M."/>
            <person name="Sun Y."/>
            <person name="Hu J."/>
            <person name="Fu X."/>
            <person name="Schnable P.S."/>
            <person name="Li F."/>
            <person name="Zhang H."/>
            <person name="Feng B."/>
            <person name="Zhu X."/>
            <person name="Liu R."/>
            <person name="Schnable J.C."/>
            <person name="Zhu J.-K."/>
            <person name="Zhang H."/>
        </authorList>
    </citation>
    <scope>NUCLEOTIDE SEQUENCE [LARGE SCALE GENOMIC DNA]</scope>
</reference>
<dbReference type="EMBL" id="PQIB02000012">
    <property type="protein sequence ID" value="RLM80342.1"/>
    <property type="molecule type" value="Genomic_DNA"/>
</dbReference>
<evidence type="ECO:0000313" key="2">
    <source>
        <dbReference type="EMBL" id="RLM80342.1"/>
    </source>
</evidence>
<sequence length="471" mass="53087">MARNAYFHFFPRALERVGSEIHCLVLRSSAFSCKSSSSSLRGFRRRSASPVLHTVVWLAYLSADSVAIFVRGHLAVYVSQPDHQIMSFWAPFMLIHLGGQDTITALSRKDNELWKRHLLILVSQVAVAGYVVAKVSWPDGRLMAAMVLMFLSGCFKYAERTLCLYLASPEKLRSRAVGGLSDTLMKLQETKDNVYPFGLWSRNKSRAKKMRKTLDNIVKGNSISRLLCADESMRDILTADAPLNSARIVSFAEDDLPGMVEWFQFNSSERRCNVYEHVGAILIDFYQDLYTKNPLGKPFVSTSSYSFIRKCVCKQQEPCSAVVCCALCCICHGPFLLYDLFRYVSTPIALVLFWAAEKGDREQLHSRAVIAVSYTLLIGAIVLDVSFATISIFSKYIPLPAAWSKKQWSEELAQYSMIKRHVVQDTAGMASIRQWIGRYLGAWGFDLFELTHTPTSQRIAHPSRSSSLTIC</sequence>
<keyword evidence="3" id="KW-1185">Reference proteome</keyword>
<comment type="caution">
    <text evidence="2">The sequence shown here is derived from an EMBL/GenBank/DDBJ whole genome shotgun (WGS) entry which is preliminary data.</text>
</comment>
<evidence type="ECO:0000259" key="1">
    <source>
        <dbReference type="Pfam" id="PF13968"/>
    </source>
</evidence>
<dbReference type="STRING" id="4540.A0A3L6QKL9"/>
<organism evidence="2 3">
    <name type="scientific">Panicum miliaceum</name>
    <name type="common">Proso millet</name>
    <name type="synonym">Broomcorn millet</name>
    <dbReference type="NCBI Taxonomy" id="4540"/>
    <lineage>
        <taxon>Eukaryota</taxon>
        <taxon>Viridiplantae</taxon>
        <taxon>Streptophyta</taxon>
        <taxon>Embryophyta</taxon>
        <taxon>Tracheophyta</taxon>
        <taxon>Spermatophyta</taxon>
        <taxon>Magnoliopsida</taxon>
        <taxon>Liliopsida</taxon>
        <taxon>Poales</taxon>
        <taxon>Poaceae</taxon>
        <taxon>PACMAD clade</taxon>
        <taxon>Panicoideae</taxon>
        <taxon>Panicodae</taxon>
        <taxon>Paniceae</taxon>
        <taxon>Panicinae</taxon>
        <taxon>Panicum</taxon>
        <taxon>Panicum sect. Panicum</taxon>
    </lineage>
</organism>
<accession>A0A3L6QKL9</accession>
<dbReference type="AlphaFoldDB" id="A0A3L6QKL9"/>
<proteinExistence type="predicted"/>